<evidence type="ECO:0000259" key="2">
    <source>
        <dbReference type="Pfam" id="PF01370"/>
    </source>
</evidence>
<proteinExistence type="inferred from homology"/>
<gene>
    <name evidence="3" type="ORF">UFOVP190_28</name>
</gene>
<comment type="similarity">
    <text evidence="1">Belongs to the NAD(P)-dependent epimerase/dehydratase family.</text>
</comment>
<evidence type="ECO:0000256" key="1">
    <source>
        <dbReference type="ARBA" id="ARBA00007637"/>
    </source>
</evidence>
<reference evidence="3" key="1">
    <citation type="submission" date="2020-05" db="EMBL/GenBank/DDBJ databases">
        <authorList>
            <person name="Chiriac C."/>
            <person name="Salcher M."/>
            <person name="Ghai R."/>
            <person name="Kavagutti S V."/>
        </authorList>
    </citation>
    <scope>NUCLEOTIDE SEQUENCE</scope>
</reference>
<dbReference type="SUPFAM" id="SSF51735">
    <property type="entry name" value="NAD(P)-binding Rossmann-fold domains"/>
    <property type="match status" value="1"/>
</dbReference>
<dbReference type="InterPro" id="IPR001509">
    <property type="entry name" value="Epimerase_deHydtase"/>
</dbReference>
<accession>A0A6J7WLH1</accession>
<protein>
    <submittedName>
        <fullName evidence="3">WcaG Nucleoside-diphosphate-sugar epimerases</fullName>
    </submittedName>
</protein>
<dbReference type="Gene3D" id="3.40.50.720">
    <property type="entry name" value="NAD(P)-binding Rossmann-like Domain"/>
    <property type="match status" value="1"/>
</dbReference>
<name>A0A6J7WLH1_9CAUD</name>
<dbReference type="Pfam" id="PF01370">
    <property type="entry name" value="Epimerase"/>
    <property type="match status" value="1"/>
</dbReference>
<dbReference type="PANTHER" id="PTHR43000">
    <property type="entry name" value="DTDP-D-GLUCOSE 4,6-DEHYDRATASE-RELATED"/>
    <property type="match status" value="1"/>
</dbReference>
<evidence type="ECO:0000313" key="3">
    <source>
        <dbReference type="EMBL" id="CAB5214195.1"/>
    </source>
</evidence>
<organism evidence="3">
    <name type="scientific">uncultured Caudovirales phage</name>
    <dbReference type="NCBI Taxonomy" id="2100421"/>
    <lineage>
        <taxon>Viruses</taxon>
        <taxon>Duplodnaviria</taxon>
        <taxon>Heunggongvirae</taxon>
        <taxon>Uroviricota</taxon>
        <taxon>Caudoviricetes</taxon>
        <taxon>Peduoviridae</taxon>
        <taxon>Maltschvirus</taxon>
        <taxon>Maltschvirus maltsch</taxon>
    </lineage>
</organism>
<dbReference type="InterPro" id="IPR036291">
    <property type="entry name" value="NAD(P)-bd_dom_sf"/>
</dbReference>
<sequence length="324" mass="36535">MKFIVTGGAGFIGHNVVRQLEAQGHDCYILDNVTDYGFIPEEELAYLYTERTERIRANVHHIDLCGHERVNQFFSNFAFKADAVIHLASLPRQKVVSADPVWGAEVMGTGLVNLLEVTKKYNIPKFVYVSSSMVYGTFFNGVTEDSPCNPIGQYGIMKYMGEKLVEDYTRRGCFDHVIIRPSAVYGEYDVEDRVVSKFMLSAIRGHVLKVNGAGEVLDFTHVEDTAQGIVLAATKPEANNQIFNITRSDLRTYNLTEAAELIISMAGSGTIEIRGKDIDFPSRGRLSIERAVEVLGYRPTVGVEEGFNRYYKWFTKSLYWHDKI</sequence>
<dbReference type="EMBL" id="LR798243">
    <property type="protein sequence ID" value="CAB5214195.1"/>
    <property type="molecule type" value="Genomic_DNA"/>
</dbReference>
<feature type="domain" description="NAD-dependent epimerase/dehydratase" evidence="2">
    <location>
        <begin position="4"/>
        <end position="245"/>
    </location>
</feature>